<dbReference type="OrthoDB" id="4180418at2759"/>
<dbReference type="AlphaFoldDB" id="A0A0G2IBE6"/>
<accession>A0A0G2IBE6</accession>
<sequence>MSDYPSTEGFNIRSCSKLPVDAKILHDLSADLVAIARCHASLDEGVSGANPLPIIEGLNRAIAESDIVWELGSTAVLGLSPGMVMKAGCGIDIDHVPTMEYIRTRAPRIPIPDIHGVFQAGNRNYVFMTRIKGEALDQVWKSLNTTQKTSIKEQLGPMFSSIRSVAPPPSDEPQAILGGGIPRRCKDARRHIREAERPLEDEAEFNQFLTSHPRRTETAWLAMIRSFLATDHKFAMIHGDLHPRNIMVSVSDVSSTHSSAGNVEITGLIDWEMCGYYPEYWEYVKALHTVSPGDGFDDWWAYLPVSIGVWPKEFSVDMLISRWMG</sequence>
<reference evidence="3" key="1">
    <citation type="journal article" date="2015" name="PLoS Genet.">
        <title>The dynamic genome and transcriptome of the human fungal pathogen Blastomyces and close relative Emmonsia.</title>
        <authorList>
            <person name="Munoz J.F."/>
            <person name="Gauthier G.M."/>
            <person name="Desjardins C.A."/>
            <person name="Gallo J.E."/>
            <person name="Holder J."/>
            <person name="Sullivan T.D."/>
            <person name="Marty A.J."/>
            <person name="Carmen J.C."/>
            <person name="Chen Z."/>
            <person name="Ding L."/>
            <person name="Gujja S."/>
            <person name="Magrini V."/>
            <person name="Misas E."/>
            <person name="Mitreva M."/>
            <person name="Priest M."/>
            <person name="Saif S."/>
            <person name="Whiston E.A."/>
            <person name="Young S."/>
            <person name="Zeng Q."/>
            <person name="Goldman W.E."/>
            <person name="Mardis E.R."/>
            <person name="Taylor J.W."/>
            <person name="McEwen J.G."/>
            <person name="Clay O.K."/>
            <person name="Klein B.S."/>
            <person name="Cuomo C.A."/>
        </authorList>
    </citation>
    <scope>NUCLEOTIDE SEQUENCE [LARGE SCALE GENOMIC DNA]</scope>
    <source>
        <strain evidence="3">UAMH 3008</strain>
    </source>
</reference>
<evidence type="ECO:0000259" key="1">
    <source>
        <dbReference type="Pfam" id="PF01636"/>
    </source>
</evidence>
<dbReference type="InterPro" id="IPR051678">
    <property type="entry name" value="AGP_Transferase"/>
</dbReference>
<dbReference type="SUPFAM" id="SSF56112">
    <property type="entry name" value="Protein kinase-like (PK-like)"/>
    <property type="match status" value="1"/>
</dbReference>
<dbReference type="PANTHER" id="PTHR21310">
    <property type="entry name" value="AMINOGLYCOSIDE PHOSPHOTRANSFERASE-RELATED-RELATED"/>
    <property type="match status" value="1"/>
</dbReference>
<gene>
    <name evidence="2" type="ORF">EMCG_06313</name>
</gene>
<dbReference type="EMBL" id="LCZI01000157">
    <property type="protein sequence ID" value="KKZ67972.1"/>
    <property type="molecule type" value="Genomic_DNA"/>
</dbReference>
<dbReference type="InterPro" id="IPR002575">
    <property type="entry name" value="Aminoglycoside_PTrfase"/>
</dbReference>
<comment type="caution">
    <text evidence="2">The sequence shown here is derived from an EMBL/GenBank/DDBJ whole genome shotgun (WGS) entry which is preliminary data.</text>
</comment>
<dbReference type="Pfam" id="PF01636">
    <property type="entry name" value="APH"/>
    <property type="match status" value="1"/>
</dbReference>
<feature type="domain" description="Aminoglycoside phosphotransferase" evidence="1">
    <location>
        <begin position="101"/>
        <end position="291"/>
    </location>
</feature>
<organism evidence="2 3">
    <name type="scientific">[Emmonsia] crescens</name>
    <dbReference type="NCBI Taxonomy" id="73230"/>
    <lineage>
        <taxon>Eukaryota</taxon>
        <taxon>Fungi</taxon>
        <taxon>Dikarya</taxon>
        <taxon>Ascomycota</taxon>
        <taxon>Pezizomycotina</taxon>
        <taxon>Eurotiomycetes</taxon>
        <taxon>Eurotiomycetidae</taxon>
        <taxon>Onygenales</taxon>
        <taxon>Ajellomycetaceae</taxon>
        <taxon>Emergomyces</taxon>
    </lineage>
</organism>
<dbReference type="VEuPathDB" id="FungiDB:EMCG_06313"/>
<dbReference type="Gene3D" id="3.90.1200.10">
    <property type="match status" value="1"/>
</dbReference>
<dbReference type="CDD" id="cd05120">
    <property type="entry name" value="APH_ChoK_like"/>
    <property type="match status" value="1"/>
</dbReference>
<dbReference type="InterPro" id="IPR011009">
    <property type="entry name" value="Kinase-like_dom_sf"/>
</dbReference>
<name>A0A0G2IBE6_9EURO</name>
<dbReference type="PANTHER" id="PTHR21310:SF58">
    <property type="entry name" value="AMINOGLYCOSIDE PHOSPHOTRANSFERASE DOMAIN-CONTAINING PROTEIN"/>
    <property type="match status" value="1"/>
</dbReference>
<evidence type="ECO:0000313" key="2">
    <source>
        <dbReference type="EMBL" id="KKZ67972.1"/>
    </source>
</evidence>
<protein>
    <recommendedName>
        <fullName evidence="1">Aminoglycoside phosphotransferase domain-containing protein</fullName>
    </recommendedName>
</protein>
<dbReference type="Proteomes" id="UP000034164">
    <property type="component" value="Unassembled WGS sequence"/>
</dbReference>
<proteinExistence type="predicted"/>
<evidence type="ECO:0000313" key="3">
    <source>
        <dbReference type="Proteomes" id="UP000034164"/>
    </source>
</evidence>